<dbReference type="InterPro" id="IPR052383">
    <property type="entry name" value="Anti-sigma-E_RseA-like"/>
</dbReference>
<evidence type="ECO:0000256" key="1">
    <source>
        <dbReference type="ARBA" id="ARBA00004162"/>
    </source>
</evidence>
<dbReference type="PIRSF" id="PIRSF016938">
    <property type="entry name" value="RseA"/>
    <property type="match status" value="1"/>
</dbReference>
<evidence type="ECO:0000256" key="3">
    <source>
        <dbReference type="ARBA" id="ARBA00022475"/>
    </source>
</evidence>
<keyword evidence="3 7" id="KW-1003">Cell membrane</keyword>
<proteinExistence type="inferred from homology"/>
<dbReference type="EMBL" id="JACNEP010000011">
    <property type="protein sequence ID" value="MBC3766882.1"/>
    <property type="molecule type" value="Genomic_DNA"/>
</dbReference>
<keyword evidence="12" id="KW-1185">Reference proteome</keyword>
<dbReference type="CDD" id="cd16328">
    <property type="entry name" value="RseA_N"/>
    <property type="match status" value="1"/>
</dbReference>
<accession>A0A8J6M3D4</accession>
<dbReference type="Pfam" id="PF03872">
    <property type="entry name" value="RseA_N"/>
    <property type="match status" value="1"/>
</dbReference>
<keyword evidence="4" id="KW-0812">Transmembrane</keyword>
<evidence type="ECO:0000256" key="4">
    <source>
        <dbReference type="ARBA" id="ARBA00022692"/>
    </source>
</evidence>
<keyword evidence="7" id="KW-0997">Cell inner membrane</keyword>
<dbReference type="AlphaFoldDB" id="A0A8J6M3D4"/>
<dbReference type="Gene3D" id="1.10.10.880">
    <property type="entry name" value="Anti sigma-E protein RseA, N-terminal domain"/>
    <property type="match status" value="1"/>
</dbReference>
<dbReference type="InterPro" id="IPR005572">
    <property type="entry name" value="Anti-sigma_E_RseA_N"/>
</dbReference>
<feature type="domain" description="Anti sigma-E protein RseA C-terminal" evidence="10">
    <location>
        <begin position="139"/>
        <end position="176"/>
    </location>
</feature>
<dbReference type="GO" id="GO:0016989">
    <property type="term" value="F:sigma factor antagonist activity"/>
    <property type="evidence" value="ECO:0007669"/>
    <property type="project" value="InterPro"/>
</dbReference>
<evidence type="ECO:0000256" key="7">
    <source>
        <dbReference type="PIRNR" id="PIRNR016938"/>
    </source>
</evidence>
<comment type="similarity">
    <text evidence="2 7">Belongs to the RseA family.</text>
</comment>
<gene>
    <name evidence="11" type="ORF">H8B19_13430</name>
</gene>
<feature type="domain" description="Anti sigma-E protein RseA N-terminal" evidence="9">
    <location>
        <begin position="6"/>
        <end position="77"/>
    </location>
</feature>
<sequence length="203" mass="22755">MTQQKYEKLSAWVDGEIHHDGLVDDLKNDAELMQKWQGYHLVRDALRKETPDQLNFDIAANVAAALENEPTLLAPKKSTWRDWPVVGNVIPLVRNAGQFAIAASVATAMIIGVQNYNQPKDVETNFESNSGFSGLGVQGGLSPVSLEQSRALPRQSVQEQQRKIIAFLTDHQQQMRRKTTELEHNNPQQVTENETEQAEVSPK</sequence>
<reference evidence="11" key="2">
    <citation type="submission" date="2020-08" db="EMBL/GenBank/DDBJ databases">
        <authorList>
            <person name="Lai Q."/>
        </authorList>
    </citation>
    <scope>NUCLEOTIDE SEQUENCE</scope>
    <source>
        <strain evidence="11">S27-2</strain>
    </source>
</reference>
<protein>
    <recommendedName>
        <fullName evidence="7">Anti-sigma-E factor RseA</fullName>
    </recommendedName>
    <alternativeName>
        <fullName evidence="7">Regulator of SigE</fullName>
    </alternativeName>
    <alternativeName>
        <fullName evidence="7">Sigma-E anti-sigma factor RseA</fullName>
    </alternativeName>
    <alternativeName>
        <fullName evidence="7">Sigma-E factor negative regulatory protein</fullName>
    </alternativeName>
</protein>
<dbReference type="InterPro" id="IPR005573">
    <property type="entry name" value="Anti-sigma_E_RseA_C"/>
</dbReference>
<feature type="region of interest" description="Disordered" evidence="8">
    <location>
        <begin position="175"/>
        <end position="203"/>
    </location>
</feature>
<evidence type="ECO:0000256" key="2">
    <source>
        <dbReference type="ARBA" id="ARBA00005837"/>
    </source>
</evidence>
<evidence type="ECO:0000259" key="9">
    <source>
        <dbReference type="Pfam" id="PF03872"/>
    </source>
</evidence>
<evidence type="ECO:0000256" key="8">
    <source>
        <dbReference type="SAM" id="MobiDB-lite"/>
    </source>
</evidence>
<comment type="subunit">
    <text evidence="7">Interacts 1:1 with ECF RNA polymerase sigma-E (RpoE); this inhibits the interaction of sigma-E with the RNA polymerase catalytic core and leads to a decreased expression of sigma-E-regulated genes. Interacts with RseB.</text>
</comment>
<dbReference type="InterPro" id="IPR036147">
    <property type="entry name" value="Anti-sigma_E_RseA_N_sf"/>
</dbReference>
<dbReference type="Proteomes" id="UP000601768">
    <property type="component" value="Unassembled WGS sequence"/>
</dbReference>
<keyword evidence="6 7" id="KW-0472">Membrane</keyword>
<dbReference type="GO" id="GO:0005886">
    <property type="term" value="C:plasma membrane"/>
    <property type="evidence" value="ECO:0007669"/>
    <property type="project" value="UniProtKB-SubCell"/>
</dbReference>
<dbReference type="PANTHER" id="PTHR38104">
    <property type="match status" value="1"/>
</dbReference>
<comment type="caution">
    <text evidence="11">The sequence shown here is derived from an EMBL/GenBank/DDBJ whole genome shotgun (WGS) entry which is preliminary data.</text>
</comment>
<keyword evidence="5" id="KW-1133">Transmembrane helix</keyword>
<dbReference type="SUPFAM" id="SSF89069">
    <property type="entry name" value="N-terminal, cytoplasmic domain of anti-sigmaE factor RseA"/>
    <property type="match status" value="1"/>
</dbReference>
<reference evidence="11" key="1">
    <citation type="journal article" date="2018" name="Int. J. Syst. Evol. Microbiol.">
        <title>Neptunicella marina gen. nov., sp. nov., isolated from surface seawater.</title>
        <authorList>
            <person name="Liu X."/>
            <person name="Lai Q."/>
            <person name="Du Y."/>
            <person name="Zhang X."/>
            <person name="Liu Z."/>
            <person name="Sun F."/>
            <person name="Shao Z."/>
        </authorList>
    </citation>
    <scope>NUCLEOTIDE SEQUENCE</scope>
    <source>
        <strain evidence="11">S27-2</strain>
    </source>
</reference>
<evidence type="ECO:0000256" key="5">
    <source>
        <dbReference type="ARBA" id="ARBA00022989"/>
    </source>
</evidence>
<evidence type="ECO:0000256" key="6">
    <source>
        <dbReference type="ARBA" id="ARBA00023136"/>
    </source>
</evidence>
<dbReference type="InterPro" id="IPR026279">
    <property type="entry name" value="RseA"/>
</dbReference>
<dbReference type="Pfam" id="PF03873">
    <property type="entry name" value="RseA_C"/>
    <property type="match status" value="1"/>
</dbReference>
<comment type="subcellular location">
    <subcellularLocation>
        <location evidence="7">Cell inner membrane</location>
    </subcellularLocation>
    <subcellularLocation>
        <location evidence="1">Cell membrane</location>
        <topology evidence="1">Single-pass membrane protein</topology>
    </subcellularLocation>
</comment>
<comment type="function">
    <text evidence="7">An anti-sigma factor for extracytoplasmic function (ECF) sigma factor sigma-E (RpoE). ECF sigma factors are held in an inactive form by an anti-sigma factor until released by regulated intramembrane proteolysis (RIP). RIP occurs when an extracytoplasmic signal triggers a concerted proteolytic cascade to transmit information and elicit cellular responses. The membrane-spanning regulatory substrate protein is first cut periplasmically (site-1 protease, S1P, DegS), then within the membrane itself (site-2 protease, S2P, RseP), while cytoplasmic proteases finish degrading the anti-sigma factor, liberating sigma-E.</text>
</comment>
<dbReference type="PANTHER" id="PTHR38104:SF1">
    <property type="entry name" value="ANTI-SIGMA-E FACTOR RSEA"/>
    <property type="match status" value="1"/>
</dbReference>
<dbReference type="RefSeq" id="WP_186507408.1">
    <property type="nucleotide sequence ID" value="NZ_JACNEP010000011.1"/>
</dbReference>
<name>A0A8J6M3D4_9ALTE</name>
<organism evidence="11 12">
    <name type="scientific">Neptunicella marina</name>
    <dbReference type="NCBI Taxonomy" id="2125989"/>
    <lineage>
        <taxon>Bacteria</taxon>
        <taxon>Pseudomonadati</taxon>
        <taxon>Pseudomonadota</taxon>
        <taxon>Gammaproteobacteria</taxon>
        <taxon>Alteromonadales</taxon>
        <taxon>Alteromonadaceae</taxon>
        <taxon>Neptunicella</taxon>
    </lineage>
</organism>
<evidence type="ECO:0000313" key="11">
    <source>
        <dbReference type="EMBL" id="MBC3766882.1"/>
    </source>
</evidence>
<evidence type="ECO:0000259" key="10">
    <source>
        <dbReference type="Pfam" id="PF03873"/>
    </source>
</evidence>
<evidence type="ECO:0000313" key="12">
    <source>
        <dbReference type="Proteomes" id="UP000601768"/>
    </source>
</evidence>